<dbReference type="Gene3D" id="3.40.50.720">
    <property type="entry name" value="NAD(P)-binding Rossmann-like Domain"/>
    <property type="match status" value="1"/>
</dbReference>
<dbReference type="Proteomes" id="UP000249165">
    <property type="component" value="Unassembled WGS sequence"/>
</dbReference>
<organism evidence="1 2">
    <name type="scientific">Salipiger aestuarii</name>
    <dbReference type="NCBI Taxonomy" id="568098"/>
    <lineage>
        <taxon>Bacteria</taxon>
        <taxon>Pseudomonadati</taxon>
        <taxon>Pseudomonadota</taxon>
        <taxon>Alphaproteobacteria</taxon>
        <taxon>Rhodobacterales</taxon>
        <taxon>Roseobacteraceae</taxon>
        <taxon>Salipiger</taxon>
    </lineage>
</organism>
<protein>
    <submittedName>
        <fullName evidence="1">Nucleoside-diphosphate-sugar epimerase</fullName>
    </submittedName>
</protein>
<dbReference type="InterPro" id="IPR036291">
    <property type="entry name" value="NAD(P)-bd_dom_sf"/>
</dbReference>
<sequence>MSSTQPSPDGRASRAGRDCLIGSTGFVGGALRRQHEFAGHYTSRNIASIGEQAWGTVVCAAAPGSMFEANTAPESDARKVAALCDDLARLRAEQVVLISSIAVLEDFAGQDDEGTTRFQQALAYGRNRRALEIFCAERFDDCLIVRLPALFGPGLRKNFIFDLMNPMPSMLTADKLATLTDRLDPAQAAVLTGLYHPDPATGMLKLDRPAHVAGPLRAELDAAVSALGASATQFHNPETTYQYYDIMRLWQDIAIAQGAGLGLVHLATEPLRADRIHRRLTGQDMPATGARLHREDMRTRHADLWGQQGGYLQDADGVLDALARFHKG</sequence>
<evidence type="ECO:0000313" key="1">
    <source>
        <dbReference type="EMBL" id="RAK09940.1"/>
    </source>
</evidence>
<keyword evidence="2" id="KW-1185">Reference proteome</keyword>
<name>A0A327XM63_9RHOB</name>
<dbReference type="EMBL" id="QLMG01000061">
    <property type="protein sequence ID" value="RAK09940.1"/>
    <property type="molecule type" value="Genomic_DNA"/>
</dbReference>
<dbReference type="RefSeq" id="WP_009503061.1">
    <property type="nucleotide sequence ID" value="NZ_LIQE01000067.1"/>
</dbReference>
<dbReference type="AlphaFoldDB" id="A0A327XM63"/>
<evidence type="ECO:0000313" key="2">
    <source>
        <dbReference type="Proteomes" id="UP000249165"/>
    </source>
</evidence>
<dbReference type="OrthoDB" id="9812470at2"/>
<dbReference type="SUPFAM" id="SSF51735">
    <property type="entry name" value="NAD(P)-binding Rossmann-fold domains"/>
    <property type="match status" value="1"/>
</dbReference>
<accession>A0A327XM63</accession>
<gene>
    <name evidence="1" type="ORF">ATI53_106116</name>
</gene>
<reference evidence="1 2" key="1">
    <citation type="submission" date="2018-06" db="EMBL/GenBank/DDBJ databases">
        <title>Genomic Encyclopedia of Archaeal and Bacterial Type Strains, Phase II (KMG-II): from individual species to whole genera.</title>
        <authorList>
            <person name="Goeker M."/>
        </authorList>
    </citation>
    <scope>NUCLEOTIDE SEQUENCE [LARGE SCALE GENOMIC DNA]</scope>
    <source>
        <strain evidence="1 2">DSM 22011</strain>
    </source>
</reference>
<comment type="caution">
    <text evidence="1">The sequence shown here is derived from an EMBL/GenBank/DDBJ whole genome shotgun (WGS) entry which is preliminary data.</text>
</comment>
<proteinExistence type="predicted"/>